<protein>
    <submittedName>
        <fullName evidence="2">XRE family transcriptional regulator</fullName>
    </submittedName>
</protein>
<dbReference type="Proteomes" id="UP000284547">
    <property type="component" value="Unassembled WGS sequence"/>
</dbReference>
<dbReference type="Gene3D" id="1.10.260.40">
    <property type="entry name" value="lambda repressor-like DNA-binding domains"/>
    <property type="match status" value="1"/>
</dbReference>
<dbReference type="AlphaFoldDB" id="A0A411Z833"/>
<dbReference type="InterPro" id="IPR010982">
    <property type="entry name" value="Lambda_DNA-bd_dom_sf"/>
</dbReference>
<reference evidence="2 3" key="1">
    <citation type="submission" date="2018-08" db="EMBL/GenBank/DDBJ databases">
        <title>Flavobacterium tibetense sp. nov., isolated from a wetland YonghuCo on Tibetan Plateau.</title>
        <authorList>
            <person name="Phurbu D."/>
            <person name="Lu H."/>
            <person name="Xing P."/>
        </authorList>
    </citation>
    <scope>NUCLEOTIDE SEQUENCE [LARGE SCALE GENOMIC DNA]</scope>
    <source>
        <strain evidence="2 3">DJC</strain>
    </source>
</reference>
<dbReference type="EMBL" id="QWEY01000001">
    <property type="protein sequence ID" value="RGP39229.1"/>
    <property type="molecule type" value="Genomic_DNA"/>
</dbReference>
<comment type="caution">
    <text evidence="2">The sequence shown here is derived from an EMBL/GenBank/DDBJ whole genome shotgun (WGS) entry which is preliminary data.</text>
</comment>
<accession>A0A411Z833</accession>
<gene>
    <name evidence="2" type="ORF">D1012_03755</name>
</gene>
<evidence type="ECO:0000313" key="3">
    <source>
        <dbReference type="Proteomes" id="UP000284547"/>
    </source>
</evidence>
<organism evidence="2 3">
    <name type="scientific">Pseudotabrizicola alkalilacus</name>
    <dbReference type="NCBI Taxonomy" id="2305252"/>
    <lineage>
        <taxon>Bacteria</taxon>
        <taxon>Pseudomonadati</taxon>
        <taxon>Pseudomonadota</taxon>
        <taxon>Alphaproteobacteria</taxon>
        <taxon>Rhodobacterales</taxon>
        <taxon>Paracoccaceae</taxon>
        <taxon>Pseudotabrizicola</taxon>
    </lineage>
</organism>
<proteinExistence type="predicted"/>
<evidence type="ECO:0000313" key="2">
    <source>
        <dbReference type="EMBL" id="RGP39229.1"/>
    </source>
</evidence>
<sequence length="252" mass="28735">MILGDNLRQLCSDTPSVSELCRKIGVNRTQFNRYLTGTAFPRPDVLFRICSHFGVDANILLHRLSDSPAPKPAETAPAGRLVIDTQRPFDHYLLPDGIYRYWRRSFRQPELAYCGMALIYSKAGEKLWKGYDIHDVAIRPGTKRYARSSCYDGQLIQQFDGFALMSRTPYNDQMNVTYFEYGLDALPDYFSGISFITRRRLSEANRLTAIVMQRLADTCSVRLEAARGCGTQALDTLLPYVRTALERVPDRL</sequence>
<keyword evidence="3" id="KW-1185">Reference proteome</keyword>
<dbReference type="GO" id="GO:0003677">
    <property type="term" value="F:DNA binding"/>
    <property type="evidence" value="ECO:0007669"/>
    <property type="project" value="InterPro"/>
</dbReference>
<name>A0A411Z833_9RHOB</name>
<dbReference type="PROSITE" id="PS50943">
    <property type="entry name" value="HTH_CROC1"/>
    <property type="match status" value="1"/>
</dbReference>
<dbReference type="CDD" id="cd00093">
    <property type="entry name" value="HTH_XRE"/>
    <property type="match status" value="1"/>
</dbReference>
<dbReference type="SUPFAM" id="SSF47413">
    <property type="entry name" value="lambda repressor-like DNA-binding domains"/>
    <property type="match status" value="1"/>
</dbReference>
<dbReference type="InterPro" id="IPR001387">
    <property type="entry name" value="Cro/C1-type_HTH"/>
</dbReference>
<feature type="domain" description="HTH cro/C1-type" evidence="1">
    <location>
        <begin position="16"/>
        <end position="60"/>
    </location>
</feature>
<evidence type="ECO:0000259" key="1">
    <source>
        <dbReference type="PROSITE" id="PS50943"/>
    </source>
</evidence>
<dbReference type="Pfam" id="PF13560">
    <property type="entry name" value="HTH_31"/>
    <property type="match status" value="1"/>
</dbReference>